<dbReference type="AlphaFoldDB" id="A0A0A1NI46"/>
<dbReference type="SUPFAM" id="SSF81383">
    <property type="entry name" value="F-box domain"/>
    <property type="match status" value="1"/>
</dbReference>
<evidence type="ECO:0000313" key="2">
    <source>
        <dbReference type="EMBL" id="ORE14066.1"/>
    </source>
</evidence>
<name>A0A0A1NI46_RHIZD</name>
<dbReference type="InterPro" id="IPR036047">
    <property type="entry name" value="F-box-like_dom_sf"/>
</dbReference>
<evidence type="ECO:0000313" key="3">
    <source>
        <dbReference type="Proteomes" id="UP000242381"/>
    </source>
</evidence>
<reference evidence="2 3" key="1">
    <citation type="journal article" date="2016" name="Proc. Natl. Acad. Sci. U.S.A.">
        <title>Lipid metabolic changes in an early divergent fungus govern the establishment of a mutualistic symbiosis with endobacteria.</title>
        <authorList>
            <person name="Lastovetsky O.A."/>
            <person name="Gaspar M.L."/>
            <person name="Mondo S.J."/>
            <person name="LaButti K.M."/>
            <person name="Sandor L."/>
            <person name="Grigoriev I.V."/>
            <person name="Henry S.A."/>
            <person name="Pawlowska T.E."/>
        </authorList>
    </citation>
    <scope>NUCLEOTIDE SEQUENCE [LARGE SCALE GENOMIC DNA]</scope>
    <source>
        <strain evidence="2 3">ATCC 11559</strain>
    </source>
</reference>
<sequence>MYRLSKLPIEILYIIASHLSIQDLINVARLNIWYGYRLSSVLSERIKELVEKDGWRIHIDVLATFHASSDSNIPSFPYSTELLLLGEFSRVNPVTLTLEFLMCPLDDIGFGAVKDAPVSDRSLVMYEKSRTTINIVAYFAQISSNQRLQHVNQAGGTLLNDRVLWEKLKGVKQMKGAARMSAGFKVNYELLVEPKTEMLAVIEKHIKSHRMILDRPAILSFHTIYVTPEWWIRQMETPFFSPSEQQQDCLVHGLW</sequence>
<dbReference type="InterPro" id="IPR001810">
    <property type="entry name" value="F-box_dom"/>
</dbReference>
<dbReference type="CDD" id="cd09917">
    <property type="entry name" value="F-box_SF"/>
    <property type="match status" value="1"/>
</dbReference>
<evidence type="ECO:0000259" key="1">
    <source>
        <dbReference type="PROSITE" id="PS50181"/>
    </source>
</evidence>
<proteinExistence type="predicted"/>
<dbReference type="PROSITE" id="PS50181">
    <property type="entry name" value="FBOX"/>
    <property type="match status" value="1"/>
</dbReference>
<dbReference type="EMBL" id="KV921493">
    <property type="protein sequence ID" value="ORE14066.1"/>
    <property type="molecule type" value="Genomic_DNA"/>
</dbReference>
<dbReference type="Proteomes" id="UP000242381">
    <property type="component" value="Unassembled WGS sequence"/>
</dbReference>
<protein>
    <recommendedName>
        <fullName evidence="1">F-box domain-containing protein</fullName>
    </recommendedName>
</protein>
<organism evidence="2 3">
    <name type="scientific">Rhizopus microsporus</name>
    <dbReference type="NCBI Taxonomy" id="58291"/>
    <lineage>
        <taxon>Eukaryota</taxon>
        <taxon>Fungi</taxon>
        <taxon>Fungi incertae sedis</taxon>
        <taxon>Mucoromycota</taxon>
        <taxon>Mucoromycotina</taxon>
        <taxon>Mucoromycetes</taxon>
        <taxon>Mucorales</taxon>
        <taxon>Mucorineae</taxon>
        <taxon>Rhizopodaceae</taxon>
        <taxon>Rhizopus</taxon>
    </lineage>
</organism>
<gene>
    <name evidence="2" type="ORF">BCV71DRAFT_267802</name>
</gene>
<feature type="domain" description="F-box" evidence="1">
    <location>
        <begin position="1"/>
        <end position="31"/>
    </location>
</feature>
<dbReference type="VEuPathDB" id="FungiDB:BCV72DRAFT_95735"/>
<accession>A0A0A1NI46</accession>
<dbReference type="OMA" id="YFAQIST"/>